<dbReference type="EMBL" id="CAJJDN010000125">
    <property type="protein sequence ID" value="CAD8120364.1"/>
    <property type="molecule type" value="Genomic_DNA"/>
</dbReference>
<evidence type="ECO:0000313" key="5">
    <source>
        <dbReference type="Proteomes" id="UP000692954"/>
    </source>
</evidence>
<proteinExistence type="predicted"/>
<keyword evidence="5" id="KW-1185">Reference proteome</keyword>
<dbReference type="OrthoDB" id="10516038at2759"/>
<reference evidence="4" key="1">
    <citation type="submission" date="2021-01" db="EMBL/GenBank/DDBJ databases">
        <authorList>
            <consortium name="Genoscope - CEA"/>
            <person name="William W."/>
        </authorList>
    </citation>
    <scope>NUCLEOTIDE SEQUENCE</scope>
</reference>
<evidence type="ECO:0000256" key="1">
    <source>
        <dbReference type="ARBA" id="ARBA00022729"/>
    </source>
</evidence>
<keyword evidence="1" id="KW-0732">Signal</keyword>
<evidence type="ECO:0000256" key="3">
    <source>
        <dbReference type="ARBA" id="ARBA00023157"/>
    </source>
</evidence>
<evidence type="ECO:0000313" key="4">
    <source>
        <dbReference type="EMBL" id="CAD8120364.1"/>
    </source>
</evidence>
<dbReference type="Proteomes" id="UP000692954">
    <property type="component" value="Unassembled WGS sequence"/>
</dbReference>
<dbReference type="Pfam" id="PF13948">
    <property type="entry name" value="DUF4215"/>
    <property type="match status" value="1"/>
</dbReference>
<protein>
    <submittedName>
        <fullName evidence="4">Uncharacterized protein</fullName>
    </submittedName>
</protein>
<accession>A0A8S1QZA1</accession>
<keyword evidence="2" id="KW-0677">Repeat</keyword>
<evidence type="ECO:0000256" key="2">
    <source>
        <dbReference type="ARBA" id="ARBA00022737"/>
    </source>
</evidence>
<keyword evidence="3" id="KW-1015">Disulfide bond</keyword>
<sequence length="300" mass="35000">MFKDFLLLNLFPVNCSTHIFFRSLTINLSKFQCQDNCKECYFGFCQKCEQDYLLIKQTNECNIKVQCNPEKGLYYNDILNQCYEIQSNQIIIFITLQIYSLLQFNGIISENEQCEDYNLDPYDGCYDCKYSCYSHCPLCIQGVCTDDGSTCQKGYYFDKETGFCFNVCGDGIIAMPDEECDEINNTDCVNCKKINEKNCKILMKQISVLLVWIIFKLQMKPKLIIRIKKIQFCIIAEMAQLIKMNFVMMVISSMEMDVIRIANLLQTVFLTKRMHLNFLSISLDQIYIINTKLLNPNIIL</sequence>
<name>A0A8S1QZA1_9CILI</name>
<comment type="caution">
    <text evidence="4">The sequence shown here is derived from an EMBL/GenBank/DDBJ whole genome shotgun (WGS) entry which is preliminary data.</text>
</comment>
<dbReference type="InterPro" id="IPR011936">
    <property type="entry name" value="Myxo_disulph_rpt"/>
</dbReference>
<dbReference type="AlphaFoldDB" id="A0A8S1QZA1"/>
<gene>
    <name evidence="4" type="ORF">PSON_ATCC_30995.1.T1250181</name>
</gene>
<organism evidence="4 5">
    <name type="scientific">Paramecium sonneborni</name>
    <dbReference type="NCBI Taxonomy" id="65129"/>
    <lineage>
        <taxon>Eukaryota</taxon>
        <taxon>Sar</taxon>
        <taxon>Alveolata</taxon>
        <taxon>Ciliophora</taxon>
        <taxon>Intramacronucleata</taxon>
        <taxon>Oligohymenophorea</taxon>
        <taxon>Peniculida</taxon>
        <taxon>Parameciidae</taxon>
        <taxon>Paramecium</taxon>
    </lineage>
</organism>